<dbReference type="Proteomes" id="UP000887540">
    <property type="component" value="Unplaced"/>
</dbReference>
<proteinExistence type="predicted"/>
<keyword evidence="3" id="KW-1185">Reference proteome</keyword>
<dbReference type="WBParaSite" id="ACRNAN_scaffold5596.g10558.t1">
    <property type="protein sequence ID" value="ACRNAN_scaffold5596.g10558.t1"/>
    <property type="gene ID" value="ACRNAN_scaffold5596.g10558"/>
</dbReference>
<dbReference type="AlphaFoldDB" id="A0A914E5C8"/>
<organism evidence="3 4">
    <name type="scientific">Acrobeloides nanus</name>
    <dbReference type="NCBI Taxonomy" id="290746"/>
    <lineage>
        <taxon>Eukaryota</taxon>
        <taxon>Metazoa</taxon>
        <taxon>Ecdysozoa</taxon>
        <taxon>Nematoda</taxon>
        <taxon>Chromadorea</taxon>
        <taxon>Rhabditida</taxon>
        <taxon>Tylenchina</taxon>
        <taxon>Cephalobomorpha</taxon>
        <taxon>Cephaloboidea</taxon>
        <taxon>Cephalobidae</taxon>
        <taxon>Acrobeloides</taxon>
    </lineage>
</organism>
<feature type="region of interest" description="Disordered" evidence="2">
    <location>
        <begin position="330"/>
        <end position="349"/>
    </location>
</feature>
<feature type="coiled-coil region" evidence="1">
    <location>
        <begin position="422"/>
        <end position="449"/>
    </location>
</feature>
<feature type="region of interest" description="Disordered" evidence="2">
    <location>
        <begin position="24"/>
        <end position="43"/>
    </location>
</feature>
<evidence type="ECO:0000256" key="2">
    <source>
        <dbReference type="SAM" id="MobiDB-lite"/>
    </source>
</evidence>
<accession>A0A914E5C8</accession>
<evidence type="ECO:0000313" key="3">
    <source>
        <dbReference type="Proteomes" id="UP000887540"/>
    </source>
</evidence>
<reference evidence="4" key="1">
    <citation type="submission" date="2022-11" db="UniProtKB">
        <authorList>
            <consortium name="WormBaseParasite"/>
        </authorList>
    </citation>
    <scope>IDENTIFICATION</scope>
</reference>
<feature type="region of interest" description="Disordered" evidence="2">
    <location>
        <begin position="189"/>
        <end position="219"/>
    </location>
</feature>
<evidence type="ECO:0000256" key="1">
    <source>
        <dbReference type="SAM" id="Coils"/>
    </source>
</evidence>
<keyword evidence="1" id="KW-0175">Coiled coil</keyword>
<name>A0A914E5C8_9BILA</name>
<feature type="compositionally biased region" description="Basic and acidic residues" evidence="2">
    <location>
        <begin position="24"/>
        <end position="33"/>
    </location>
</feature>
<sequence>MGQSNLMQRLSSWFEDHLPLRRRTDARRSDRGSTRKTSKSAAPRLRYTVSAATAAATKNPPPLVITEEEEPFVFPADDEFCAWQDFNRPTYSNRPQMFPTGSLSQSFTSSIYGGGGVSCRQKIRTNPWISGRERASMRNPPAVFLAPSPVGMHTPVPITGKVSSQKPNLDLLYASMDRAGSLRVKSLDESTCSSGYGSQDSSPESSVHSPDWQPSTQLQRRGILEDKAIECRSIDVDEALGLLDDIEFVDQDSSPQHNMPSIRRSPYDDTGIYDPLDEFSKGDDEQHIYHELESLHRISMLLDEHDYYEGRRNRTSSSACSSPIYAVPYEGSSTSSTHDDGSPSFRPNTNNSNAIYAKVHRDPHRSSGIYQCVRRVAEDVSKRCSPLQIESPFYVQNKMQCYEPSLSYGQSVSSPDSDVDFLAELDKQIAELQIQSDAVRQLVEQARERQDLRSRTRQICIEHINELRKMRWFMHNNFELCL</sequence>
<evidence type="ECO:0000313" key="4">
    <source>
        <dbReference type="WBParaSite" id="ACRNAN_scaffold5596.g10558.t1"/>
    </source>
</evidence>
<protein>
    <submittedName>
        <fullName evidence="4">Uncharacterized protein</fullName>
    </submittedName>
</protein>